<evidence type="ECO:0000313" key="2">
    <source>
        <dbReference type="EMBL" id="MDO6575648.1"/>
    </source>
</evidence>
<dbReference type="InterPro" id="IPR046346">
    <property type="entry name" value="Aminoacid_DH-like_N_sf"/>
</dbReference>
<keyword evidence="3" id="KW-1185">Reference proteome</keyword>
<feature type="non-terminal residue" evidence="2">
    <location>
        <position position="63"/>
    </location>
</feature>
<dbReference type="Gene3D" id="3.40.50.10860">
    <property type="entry name" value="Leucine Dehydrogenase, chain A, domain 1"/>
    <property type="match status" value="1"/>
</dbReference>
<proteinExistence type="predicted"/>
<comment type="caution">
    <text evidence="2">The sequence shown here is derived from an EMBL/GenBank/DDBJ whole genome shotgun (WGS) entry which is preliminary data.</text>
</comment>
<evidence type="ECO:0000313" key="3">
    <source>
        <dbReference type="Proteomes" id="UP001170310"/>
    </source>
</evidence>
<dbReference type="EMBL" id="JAUOQO010001015">
    <property type="protein sequence ID" value="MDO6575648.1"/>
    <property type="molecule type" value="Genomic_DNA"/>
</dbReference>
<dbReference type="RefSeq" id="WP_303522805.1">
    <property type="nucleotide sequence ID" value="NZ_JAUOQO010001015.1"/>
</dbReference>
<protein>
    <submittedName>
        <fullName evidence="2">Tetrahydrofolate dehydrogenase/cyclohydrolase catalytic domain-containing protein</fullName>
    </submittedName>
</protein>
<reference evidence="2" key="1">
    <citation type="submission" date="2023-07" db="EMBL/GenBank/DDBJ databases">
        <title>Genome content predicts the carbon catabolic preferences of heterotrophic bacteria.</title>
        <authorList>
            <person name="Gralka M."/>
        </authorList>
    </citation>
    <scope>NUCLEOTIDE SEQUENCE</scope>
    <source>
        <strain evidence="2">E2R20</strain>
    </source>
</reference>
<evidence type="ECO:0000259" key="1">
    <source>
        <dbReference type="Pfam" id="PF00763"/>
    </source>
</evidence>
<dbReference type="SUPFAM" id="SSF53223">
    <property type="entry name" value="Aminoacid dehydrogenase-like, N-terminal domain"/>
    <property type="match status" value="1"/>
</dbReference>
<dbReference type="InterPro" id="IPR020630">
    <property type="entry name" value="THF_DH/CycHdrlase_cat_dom"/>
</dbReference>
<sequence length="63" mass="7124">MVAKRLDGKQIANDYRQGLKEQVEELKKKGYTPKFSVIIVCNYGASLIYVKSKKKAAEMIGMI</sequence>
<accession>A0AAW7YZL6</accession>
<organism evidence="2 3">
    <name type="scientific">Staphylococcus pasteuri_A</name>
    <dbReference type="NCBI Taxonomy" id="3062664"/>
    <lineage>
        <taxon>Bacteria</taxon>
        <taxon>Bacillati</taxon>
        <taxon>Bacillota</taxon>
        <taxon>Bacilli</taxon>
        <taxon>Bacillales</taxon>
        <taxon>Staphylococcaceae</taxon>
        <taxon>Staphylococcus</taxon>
    </lineage>
</organism>
<gene>
    <name evidence="2" type="ORF">Q4528_16185</name>
</gene>
<dbReference type="GO" id="GO:0004488">
    <property type="term" value="F:methylenetetrahydrofolate dehydrogenase (NADP+) activity"/>
    <property type="evidence" value="ECO:0007669"/>
    <property type="project" value="InterPro"/>
</dbReference>
<feature type="domain" description="Tetrahydrofolate dehydrogenase/cyclohydrolase catalytic" evidence="1">
    <location>
        <begin position="6"/>
        <end position="62"/>
    </location>
</feature>
<dbReference type="Pfam" id="PF00763">
    <property type="entry name" value="THF_DHG_CYH"/>
    <property type="match status" value="1"/>
</dbReference>
<dbReference type="AlphaFoldDB" id="A0AAW7YZL6"/>
<name>A0AAW7YZL6_9STAP</name>
<dbReference type="Proteomes" id="UP001170310">
    <property type="component" value="Unassembled WGS sequence"/>
</dbReference>